<keyword evidence="3" id="KW-1185">Reference proteome</keyword>
<dbReference type="InterPro" id="IPR018490">
    <property type="entry name" value="cNMP-bd_dom_sf"/>
</dbReference>
<dbReference type="Gene3D" id="2.60.120.10">
    <property type="entry name" value="Jelly Rolls"/>
    <property type="match status" value="1"/>
</dbReference>
<proteinExistence type="predicted"/>
<organism evidence="2 3">
    <name type="scientific">Parafilimonas terrae</name>
    <dbReference type="NCBI Taxonomy" id="1465490"/>
    <lineage>
        <taxon>Bacteria</taxon>
        <taxon>Pseudomonadati</taxon>
        <taxon>Bacteroidota</taxon>
        <taxon>Chitinophagia</taxon>
        <taxon>Chitinophagales</taxon>
        <taxon>Chitinophagaceae</taxon>
        <taxon>Parafilimonas</taxon>
    </lineage>
</organism>
<reference evidence="2 3" key="1">
    <citation type="submission" date="2016-10" db="EMBL/GenBank/DDBJ databases">
        <authorList>
            <person name="de Groot N.N."/>
        </authorList>
    </citation>
    <scope>NUCLEOTIDE SEQUENCE [LARGE SCALE GENOMIC DNA]</scope>
    <source>
        <strain evidence="2 3">DSM 28286</strain>
    </source>
</reference>
<accession>A0A1I5Y9V9</accession>
<dbReference type="Pfam" id="PF00027">
    <property type="entry name" value="cNMP_binding"/>
    <property type="match status" value="1"/>
</dbReference>
<gene>
    <name evidence="2" type="ORF">SAMN05444277_11137</name>
</gene>
<name>A0A1I5Y9V9_9BACT</name>
<evidence type="ECO:0000259" key="1">
    <source>
        <dbReference type="PROSITE" id="PS50042"/>
    </source>
</evidence>
<dbReference type="GO" id="GO:0016301">
    <property type="term" value="F:kinase activity"/>
    <property type="evidence" value="ECO:0007669"/>
    <property type="project" value="UniProtKB-KW"/>
</dbReference>
<dbReference type="AlphaFoldDB" id="A0A1I5Y9V9"/>
<evidence type="ECO:0000313" key="3">
    <source>
        <dbReference type="Proteomes" id="UP000199031"/>
    </source>
</evidence>
<keyword evidence="2" id="KW-0418">Kinase</keyword>
<dbReference type="PROSITE" id="PS50042">
    <property type="entry name" value="CNMP_BINDING_3"/>
    <property type="match status" value="1"/>
</dbReference>
<dbReference type="Proteomes" id="UP000199031">
    <property type="component" value="Unassembled WGS sequence"/>
</dbReference>
<dbReference type="SUPFAM" id="SSF51206">
    <property type="entry name" value="cAMP-binding domain-like"/>
    <property type="match status" value="1"/>
</dbReference>
<sequence length="190" mass="22308">MNVMEHLLSHIKNYYTLSDEAQQALFDCFTKVTAFKNELLITEGSICRELYFLEQGALRGFYNVDGKEITHWFGFENDFVTSFHSFITGKPAVENIQLIENSTLWSISKNALTALFNQYHEVERLVRIVYERYYIRLEERYVNAQFKTAKELYENLLKQSPHILERVPLGYVASYLGISQETLSRIRGRL</sequence>
<dbReference type="EMBL" id="FOXQ01000011">
    <property type="protein sequence ID" value="SFQ40697.1"/>
    <property type="molecule type" value="Genomic_DNA"/>
</dbReference>
<dbReference type="InterPro" id="IPR000595">
    <property type="entry name" value="cNMP-bd_dom"/>
</dbReference>
<evidence type="ECO:0000313" key="2">
    <source>
        <dbReference type="EMBL" id="SFQ40697.1"/>
    </source>
</evidence>
<feature type="domain" description="Cyclic nucleotide-binding" evidence="1">
    <location>
        <begin position="13"/>
        <end position="133"/>
    </location>
</feature>
<dbReference type="CDD" id="cd00038">
    <property type="entry name" value="CAP_ED"/>
    <property type="match status" value="1"/>
</dbReference>
<protein>
    <submittedName>
        <fullName evidence="2">cAMP-binding domain of CRP or a regulatory subunit of cAMP-dependent protein kinases</fullName>
    </submittedName>
</protein>
<dbReference type="STRING" id="1465490.SAMN05444277_11137"/>
<dbReference type="InterPro" id="IPR014710">
    <property type="entry name" value="RmlC-like_jellyroll"/>
</dbReference>
<keyword evidence="2" id="KW-0808">Transferase</keyword>